<evidence type="ECO:0000256" key="1">
    <source>
        <dbReference type="ARBA" id="ARBA00023027"/>
    </source>
</evidence>
<dbReference type="GO" id="GO:0007165">
    <property type="term" value="P:signal transduction"/>
    <property type="evidence" value="ECO:0007669"/>
    <property type="project" value="InterPro"/>
</dbReference>
<dbReference type="AlphaFoldDB" id="A0A392SHG0"/>
<name>A0A392SHG0_9FABA</name>
<protein>
    <submittedName>
        <fullName evidence="3">TMV resistance protein N-like</fullName>
    </submittedName>
</protein>
<dbReference type="Pfam" id="PF01582">
    <property type="entry name" value="TIR"/>
    <property type="match status" value="1"/>
</dbReference>
<dbReference type="Gene3D" id="3.40.50.10140">
    <property type="entry name" value="Toll/interleukin-1 receptor homology (TIR) domain"/>
    <property type="match status" value="1"/>
</dbReference>
<dbReference type="EMBL" id="LXQA010371612">
    <property type="protein sequence ID" value="MCI47375.1"/>
    <property type="molecule type" value="Genomic_DNA"/>
</dbReference>
<proteinExistence type="predicted"/>
<evidence type="ECO:0000259" key="2">
    <source>
        <dbReference type="PROSITE" id="PS50104"/>
    </source>
</evidence>
<dbReference type="SUPFAM" id="SSF52200">
    <property type="entry name" value="Toll/Interleukin receptor TIR domain"/>
    <property type="match status" value="1"/>
</dbReference>
<keyword evidence="4" id="KW-1185">Reference proteome</keyword>
<feature type="domain" description="TIR" evidence="2">
    <location>
        <begin position="1"/>
        <end position="82"/>
    </location>
</feature>
<sequence>MFSTYCLDELVKMVECKKLKNQQILPIFYDVDPSKVRLMEGRFGEAMSAHEHTFGKDSEKLQMWKSALFEVANLNGWHFKIG</sequence>
<evidence type="ECO:0000313" key="3">
    <source>
        <dbReference type="EMBL" id="MCI47375.1"/>
    </source>
</evidence>
<dbReference type="PROSITE" id="PS50104">
    <property type="entry name" value="TIR"/>
    <property type="match status" value="1"/>
</dbReference>
<dbReference type="Proteomes" id="UP000265520">
    <property type="component" value="Unassembled WGS sequence"/>
</dbReference>
<reference evidence="3 4" key="1">
    <citation type="journal article" date="2018" name="Front. Plant Sci.">
        <title>Red Clover (Trifolium pratense) and Zigzag Clover (T. medium) - A Picture of Genomic Similarities and Differences.</title>
        <authorList>
            <person name="Dluhosova J."/>
            <person name="Istvanek J."/>
            <person name="Nedelnik J."/>
            <person name="Repkova J."/>
        </authorList>
    </citation>
    <scope>NUCLEOTIDE SEQUENCE [LARGE SCALE GENOMIC DNA]</scope>
    <source>
        <strain evidence="4">cv. 10/8</strain>
        <tissue evidence="3">Leaf</tissue>
    </source>
</reference>
<feature type="non-terminal residue" evidence="3">
    <location>
        <position position="82"/>
    </location>
</feature>
<organism evidence="3 4">
    <name type="scientific">Trifolium medium</name>
    <dbReference type="NCBI Taxonomy" id="97028"/>
    <lineage>
        <taxon>Eukaryota</taxon>
        <taxon>Viridiplantae</taxon>
        <taxon>Streptophyta</taxon>
        <taxon>Embryophyta</taxon>
        <taxon>Tracheophyta</taxon>
        <taxon>Spermatophyta</taxon>
        <taxon>Magnoliopsida</taxon>
        <taxon>eudicotyledons</taxon>
        <taxon>Gunneridae</taxon>
        <taxon>Pentapetalae</taxon>
        <taxon>rosids</taxon>
        <taxon>fabids</taxon>
        <taxon>Fabales</taxon>
        <taxon>Fabaceae</taxon>
        <taxon>Papilionoideae</taxon>
        <taxon>50 kb inversion clade</taxon>
        <taxon>NPAAA clade</taxon>
        <taxon>Hologalegina</taxon>
        <taxon>IRL clade</taxon>
        <taxon>Trifolieae</taxon>
        <taxon>Trifolium</taxon>
    </lineage>
</organism>
<dbReference type="InterPro" id="IPR035897">
    <property type="entry name" value="Toll_tir_struct_dom_sf"/>
</dbReference>
<accession>A0A392SHG0</accession>
<dbReference type="InterPro" id="IPR000157">
    <property type="entry name" value="TIR_dom"/>
</dbReference>
<evidence type="ECO:0000313" key="4">
    <source>
        <dbReference type="Proteomes" id="UP000265520"/>
    </source>
</evidence>
<dbReference type="PANTHER" id="PTHR32009:SF106">
    <property type="entry name" value="TIR DOMAIN-CONTAINING PROTEIN"/>
    <property type="match status" value="1"/>
</dbReference>
<dbReference type="PANTHER" id="PTHR32009">
    <property type="entry name" value="TMV RESISTANCE PROTEIN N-LIKE"/>
    <property type="match status" value="1"/>
</dbReference>
<comment type="caution">
    <text evidence="3">The sequence shown here is derived from an EMBL/GenBank/DDBJ whole genome shotgun (WGS) entry which is preliminary data.</text>
</comment>
<keyword evidence="1" id="KW-0520">NAD</keyword>